<reference evidence="14" key="1">
    <citation type="submission" date="2016-11" db="EMBL/GenBank/DDBJ databases">
        <authorList>
            <person name="Varghese N."/>
            <person name="Submissions S."/>
        </authorList>
    </citation>
    <scope>NUCLEOTIDE SEQUENCE [LARGE SCALE GENOMIC DNA]</scope>
    <source>
        <strain evidence="14">CGMCC 1.8995</strain>
    </source>
</reference>
<comment type="catalytic activity">
    <reaction evidence="9">
        <text>4-amino-4-deoxychorismate = 4-aminobenzoate + pyruvate + H(+)</text>
        <dbReference type="Rhea" id="RHEA:16201"/>
        <dbReference type="ChEBI" id="CHEBI:15361"/>
        <dbReference type="ChEBI" id="CHEBI:15378"/>
        <dbReference type="ChEBI" id="CHEBI:17836"/>
        <dbReference type="ChEBI" id="CHEBI:58406"/>
        <dbReference type="EC" id="4.1.3.38"/>
    </reaction>
</comment>
<keyword evidence="5" id="KW-0289">Folate biosynthesis</keyword>
<comment type="similarity">
    <text evidence="2">Belongs to the class-IV pyridoxal-phosphate-dependent aminotransferase family.</text>
</comment>
<dbReference type="NCBIfam" id="TIGR03461">
    <property type="entry name" value="pabC_Proteo"/>
    <property type="match status" value="1"/>
</dbReference>
<comment type="function">
    <text evidence="10">Involved in the biosynthesis of p-aminobenzoate (PABA), a precursor of tetrahydrofolate. Converts 4-amino-4-deoxychorismate into 4-aminobenzoate (PABA) and pyruvate.</text>
</comment>
<dbReference type="OrthoDB" id="9805628at2"/>
<evidence type="ECO:0000256" key="8">
    <source>
        <dbReference type="ARBA" id="ARBA00035676"/>
    </source>
</evidence>
<dbReference type="InterPro" id="IPR017824">
    <property type="entry name" value="Aminodeoxychorismate_lyase_IV"/>
</dbReference>
<dbReference type="InterPro" id="IPR036038">
    <property type="entry name" value="Aminotransferase-like"/>
</dbReference>
<dbReference type="GO" id="GO:0008153">
    <property type="term" value="P:4-aminobenzoate biosynthetic process"/>
    <property type="evidence" value="ECO:0007669"/>
    <property type="project" value="UniProtKB-UniRule"/>
</dbReference>
<dbReference type="GO" id="GO:0046656">
    <property type="term" value="P:folic acid biosynthetic process"/>
    <property type="evidence" value="ECO:0007669"/>
    <property type="project" value="UniProtKB-KW"/>
</dbReference>
<dbReference type="STRING" id="634436.SAMN05216361_3780"/>
<dbReference type="InterPro" id="IPR043132">
    <property type="entry name" value="BCAT-like_C"/>
</dbReference>
<dbReference type="SUPFAM" id="SSF56752">
    <property type="entry name" value="D-aminoacid aminotransferase-like PLP-dependent enzymes"/>
    <property type="match status" value="1"/>
</dbReference>
<comment type="cofactor">
    <cofactor evidence="1">
        <name>pyridoxal 5'-phosphate</name>
        <dbReference type="ChEBI" id="CHEBI:597326"/>
    </cofactor>
</comment>
<evidence type="ECO:0000256" key="10">
    <source>
        <dbReference type="ARBA" id="ARBA00054027"/>
    </source>
</evidence>
<evidence type="ECO:0000256" key="9">
    <source>
        <dbReference type="ARBA" id="ARBA00049529"/>
    </source>
</evidence>
<keyword evidence="4" id="KW-0663">Pyridoxal phosphate</keyword>
<dbReference type="InterPro" id="IPR043131">
    <property type="entry name" value="BCAT-like_N"/>
</dbReference>
<dbReference type="Gene3D" id="3.30.470.10">
    <property type="match status" value="1"/>
</dbReference>
<dbReference type="PANTHER" id="PTHR42743">
    <property type="entry name" value="AMINO-ACID AMINOTRANSFERASE"/>
    <property type="match status" value="1"/>
</dbReference>
<dbReference type="GO" id="GO:0005829">
    <property type="term" value="C:cytosol"/>
    <property type="evidence" value="ECO:0007669"/>
    <property type="project" value="TreeGrafter"/>
</dbReference>
<evidence type="ECO:0000256" key="2">
    <source>
        <dbReference type="ARBA" id="ARBA00009320"/>
    </source>
</evidence>
<evidence type="ECO:0000256" key="11">
    <source>
        <dbReference type="ARBA" id="ARBA00069174"/>
    </source>
</evidence>
<evidence type="ECO:0000256" key="6">
    <source>
        <dbReference type="ARBA" id="ARBA00023239"/>
    </source>
</evidence>
<name>A0A1M5Q9Q3_9ALTE</name>
<comment type="subunit">
    <text evidence="3">Homodimer.</text>
</comment>
<keyword evidence="6 13" id="KW-0456">Lyase</keyword>
<comment type="pathway">
    <text evidence="7">Cofactor biosynthesis; tetrahydrofolate biosynthesis; 4-aminobenzoate from chorismate: step 2/2.</text>
</comment>
<dbReference type="GO" id="GO:0030170">
    <property type="term" value="F:pyridoxal phosphate binding"/>
    <property type="evidence" value="ECO:0007669"/>
    <property type="project" value="InterPro"/>
</dbReference>
<dbReference type="EC" id="4.1.3.38" evidence="8 12"/>
<dbReference type="Gene3D" id="3.20.10.10">
    <property type="entry name" value="D-amino Acid Aminotransferase, subunit A, domain 2"/>
    <property type="match status" value="1"/>
</dbReference>
<proteinExistence type="inferred from homology"/>
<accession>A0A1M5Q9Q3</accession>
<dbReference type="FunFam" id="3.20.10.10:FF:000002">
    <property type="entry name" value="D-alanine aminotransferase"/>
    <property type="match status" value="1"/>
</dbReference>
<dbReference type="NCBIfam" id="NF004761">
    <property type="entry name" value="PRK06092.1"/>
    <property type="match status" value="1"/>
</dbReference>
<dbReference type="AlphaFoldDB" id="A0A1M5Q9Q3"/>
<sequence>MSESVSLQPLDQFALNDRLANYGDGVFTTMHVSEGRVGLLSRHVSRLVNDAAALGITVTATAIEEVIRTAMQQQQYGVLKILLGSGQGGRGYSRPGQAAVSLAVSWHAVPALYETWRQQGIALAVSPVTLAHQPLLAGLKHANRLEQVLVKRAMQTMDCDDCVVTDANATVIEASAANLFWFKKGVWFTPDLSKAGVNGVMRQFILEHTEHVEVGEYHLRNLYDADAVMLSNALMQIVPVHSLVNAHSSEIHEYSLAPVKALQQSLAGAYKQECIRA</sequence>
<dbReference type="EMBL" id="FQWD01000006">
    <property type="protein sequence ID" value="SHH10233.1"/>
    <property type="molecule type" value="Genomic_DNA"/>
</dbReference>
<organism evidence="13 14">
    <name type="scientific">Marisediminitalea aggregata</name>
    <dbReference type="NCBI Taxonomy" id="634436"/>
    <lineage>
        <taxon>Bacteria</taxon>
        <taxon>Pseudomonadati</taxon>
        <taxon>Pseudomonadota</taxon>
        <taxon>Gammaproteobacteria</taxon>
        <taxon>Alteromonadales</taxon>
        <taxon>Alteromonadaceae</taxon>
        <taxon>Marisediminitalea</taxon>
    </lineage>
</organism>
<dbReference type="GO" id="GO:0008696">
    <property type="term" value="F:4-amino-4-deoxychorismate lyase activity"/>
    <property type="evidence" value="ECO:0007669"/>
    <property type="project" value="UniProtKB-UniRule"/>
</dbReference>
<dbReference type="Proteomes" id="UP000184520">
    <property type="component" value="Unassembled WGS sequence"/>
</dbReference>
<dbReference type="InterPro" id="IPR050571">
    <property type="entry name" value="Class-IV_PLP-Dep_Aminotrnsfr"/>
</dbReference>
<evidence type="ECO:0000256" key="5">
    <source>
        <dbReference type="ARBA" id="ARBA00022909"/>
    </source>
</evidence>
<evidence type="ECO:0000256" key="12">
    <source>
        <dbReference type="NCBIfam" id="TIGR03461"/>
    </source>
</evidence>
<evidence type="ECO:0000256" key="4">
    <source>
        <dbReference type="ARBA" id="ARBA00022898"/>
    </source>
</evidence>
<evidence type="ECO:0000313" key="13">
    <source>
        <dbReference type="EMBL" id="SHH10233.1"/>
    </source>
</evidence>
<evidence type="ECO:0000256" key="1">
    <source>
        <dbReference type="ARBA" id="ARBA00001933"/>
    </source>
</evidence>
<evidence type="ECO:0000256" key="3">
    <source>
        <dbReference type="ARBA" id="ARBA00011738"/>
    </source>
</evidence>
<protein>
    <recommendedName>
        <fullName evidence="11 12">Aminodeoxychorismate lyase</fullName>
        <ecNumber evidence="8 12">4.1.3.38</ecNumber>
    </recommendedName>
</protein>
<evidence type="ECO:0000313" key="14">
    <source>
        <dbReference type="Proteomes" id="UP000184520"/>
    </source>
</evidence>
<dbReference type="InterPro" id="IPR001544">
    <property type="entry name" value="Aminotrans_IV"/>
</dbReference>
<dbReference type="PANTHER" id="PTHR42743:SF2">
    <property type="entry name" value="AMINODEOXYCHORISMATE LYASE"/>
    <property type="match status" value="1"/>
</dbReference>
<keyword evidence="14" id="KW-1185">Reference proteome</keyword>
<dbReference type="Pfam" id="PF01063">
    <property type="entry name" value="Aminotran_4"/>
    <property type="match status" value="1"/>
</dbReference>
<gene>
    <name evidence="13" type="ORF">SAMN05216361_3780</name>
</gene>
<evidence type="ECO:0000256" key="7">
    <source>
        <dbReference type="ARBA" id="ARBA00035633"/>
    </source>
</evidence>